<evidence type="ECO:0000313" key="3">
    <source>
        <dbReference type="EMBL" id="MBY0099518.1"/>
    </source>
</evidence>
<proteinExistence type="predicted"/>
<dbReference type="InterPro" id="IPR002881">
    <property type="entry name" value="DUF58"/>
</dbReference>
<keyword evidence="1" id="KW-0472">Membrane</keyword>
<dbReference type="RefSeq" id="WP_221875736.1">
    <property type="nucleotide sequence ID" value="NZ_JACWFH010000037.1"/>
</dbReference>
<feature type="domain" description="DUF58" evidence="2">
    <location>
        <begin position="207"/>
        <end position="353"/>
    </location>
</feature>
<keyword evidence="4" id="KW-1185">Reference proteome</keyword>
<feature type="transmembrane region" description="Helical" evidence="1">
    <location>
        <begin position="12"/>
        <end position="30"/>
    </location>
</feature>
<reference evidence="3 4" key="1">
    <citation type="submission" date="2020-07" db="EMBL/GenBank/DDBJ databases">
        <title>Fungal Genomes of the International Space Station.</title>
        <authorList>
            <person name="Seuylemezian A."/>
            <person name="Singh N.K."/>
            <person name="Wood J."/>
            <person name="Venkateswaran K."/>
        </authorList>
    </citation>
    <scope>NUCLEOTIDE SEQUENCE [LARGE SCALE GENOMIC DNA]</scope>
    <source>
        <strain evidence="3 4">PL-B2</strain>
    </source>
</reference>
<keyword evidence="1" id="KW-0812">Transmembrane</keyword>
<evidence type="ECO:0000256" key="1">
    <source>
        <dbReference type="SAM" id="Phobius"/>
    </source>
</evidence>
<gene>
    <name evidence="3" type="ORF">H0185_22400</name>
</gene>
<evidence type="ECO:0000259" key="2">
    <source>
        <dbReference type="Pfam" id="PF01882"/>
    </source>
</evidence>
<dbReference type="EMBL" id="JACWFH010000037">
    <property type="protein sequence ID" value="MBY0099518.1"/>
    <property type="molecule type" value="Genomic_DNA"/>
</dbReference>
<feature type="transmembrane region" description="Helical" evidence="1">
    <location>
        <begin position="36"/>
        <end position="56"/>
    </location>
</feature>
<dbReference type="Proteomes" id="UP000769780">
    <property type="component" value="Unassembled WGS sequence"/>
</dbReference>
<accession>A0ABS7KBA7</accession>
<keyword evidence="1" id="KW-1133">Transmembrane helix</keyword>
<dbReference type="PANTHER" id="PTHR34351:SF2">
    <property type="entry name" value="DUF58 DOMAIN-CONTAINING PROTEIN"/>
    <property type="match status" value="1"/>
</dbReference>
<comment type="caution">
    <text evidence="3">The sequence shown here is derived from an EMBL/GenBank/DDBJ whole genome shotgun (WGS) entry which is preliminary data.</text>
</comment>
<name>A0ABS7KBA7_9BACI</name>
<protein>
    <submittedName>
        <fullName evidence="3">DUF58 domain-containing protein</fullName>
    </submittedName>
</protein>
<organism evidence="3 4">
    <name type="scientific">Mesobacillus maritimus</name>
    <dbReference type="NCBI Taxonomy" id="1643336"/>
    <lineage>
        <taxon>Bacteria</taxon>
        <taxon>Bacillati</taxon>
        <taxon>Bacillota</taxon>
        <taxon>Bacilli</taxon>
        <taxon>Bacillales</taxon>
        <taxon>Bacillaceae</taxon>
        <taxon>Mesobacillus</taxon>
    </lineage>
</organism>
<sequence length="405" mass="46565">MRQFSQKVKEVWKLTLLVLLIALTFSYAMFEGGFGSWFLFYSFLPFALYSFFLAFYPLADFSGKREFDHKIFNFGEEVTVNLTLKRKFPFPLLYIIVEEQVNGVISLNGDQTQRKQLIFPWFRKELHLQYTLDKLNRGEHTFKGIRIKTGDLFGIIEKERFIMIEDKMVVYPAYEEMMYRLKNSQFDQGTAATNEQVHRDTTMSVGVREYQPGDRFSWINWKATAKRNDFMTKEFEQRKSQAVLLAMDCAPDPHFEGIVTFAASMIRSILKKGAQIGLLACGDERFRSPIKGGESHQQQLFYQLAKIQCKCPTPFDQIIASEDLGGSQTSTIMLVTGKLTDQLIERLAFYSSRSGNSVIFLIKGKHDVFSKEERHLASIARAKGIQVNLMHEGHFAENLSEVSGG</sequence>
<dbReference type="PANTHER" id="PTHR34351">
    <property type="entry name" value="SLR1927 PROTEIN-RELATED"/>
    <property type="match status" value="1"/>
</dbReference>
<dbReference type="Pfam" id="PF01882">
    <property type="entry name" value="DUF58"/>
    <property type="match status" value="1"/>
</dbReference>
<evidence type="ECO:0000313" key="4">
    <source>
        <dbReference type="Proteomes" id="UP000769780"/>
    </source>
</evidence>